<feature type="region of interest" description="Disordered" evidence="1">
    <location>
        <begin position="36"/>
        <end position="87"/>
    </location>
</feature>
<keyword evidence="3" id="KW-1185">Reference proteome</keyword>
<dbReference type="Proteomes" id="UP000272025">
    <property type="component" value="Unassembled WGS sequence"/>
</dbReference>
<evidence type="ECO:0000313" key="2">
    <source>
        <dbReference type="EMBL" id="ROT41897.1"/>
    </source>
</evidence>
<reference evidence="2 3" key="1">
    <citation type="journal article" date="2018" name="Mol. Ecol.">
        <title>The obligate alkalophilic soda-lake fungus Sodiomyces alkalinus has shifted to a protein diet.</title>
        <authorList>
            <person name="Grum-Grzhimaylo A.A."/>
            <person name="Falkoski D.L."/>
            <person name="van den Heuvel J."/>
            <person name="Valero-Jimenez C.A."/>
            <person name="Min B."/>
            <person name="Choi I.G."/>
            <person name="Lipzen A."/>
            <person name="Daum C.G."/>
            <person name="Aanen D.K."/>
            <person name="Tsang A."/>
            <person name="Henrissat B."/>
            <person name="Bilanenko E.N."/>
            <person name="de Vries R.P."/>
            <person name="van Kan J.A.L."/>
            <person name="Grigoriev I.V."/>
            <person name="Debets A.J.M."/>
        </authorList>
    </citation>
    <scope>NUCLEOTIDE SEQUENCE [LARGE SCALE GENOMIC DNA]</scope>
    <source>
        <strain evidence="2 3">F11</strain>
    </source>
</reference>
<dbReference type="RefSeq" id="XP_028469703.1">
    <property type="nucleotide sequence ID" value="XM_028607466.1"/>
</dbReference>
<accession>A0A3N2Q5C3</accession>
<gene>
    <name evidence="2" type="ORF">SODALDRAFT_2639</name>
</gene>
<protein>
    <submittedName>
        <fullName evidence="2">Uncharacterized protein</fullName>
    </submittedName>
</protein>
<sequence>MNRQELLPTVSISALERFQLVVEMSQDSCGRDQCVPRALHSNPKRNHRKNVRIPKVTTNQRPHRPPKVPYPFSSACLRTTGGNRPSV</sequence>
<name>A0A3N2Q5C3_SODAK</name>
<dbReference type="AlphaFoldDB" id="A0A3N2Q5C3"/>
<evidence type="ECO:0000256" key="1">
    <source>
        <dbReference type="SAM" id="MobiDB-lite"/>
    </source>
</evidence>
<feature type="compositionally biased region" description="Polar residues" evidence="1">
    <location>
        <begin position="76"/>
        <end position="87"/>
    </location>
</feature>
<dbReference type="GeneID" id="39575944"/>
<feature type="compositionally biased region" description="Basic residues" evidence="1">
    <location>
        <begin position="42"/>
        <end position="52"/>
    </location>
</feature>
<organism evidence="2 3">
    <name type="scientific">Sodiomyces alkalinus (strain CBS 110278 / VKM F-3762 / F11)</name>
    <name type="common">Alkaliphilic filamentous fungus</name>
    <dbReference type="NCBI Taxonomy" id="1314773"/>
    <lineage>
        <taxon>Eukaryota</taxon>
        <taxon>Fungi</taxon>
        <taxon>Dikarya</taxon>
        <taxon>Ascomycota</taxon>
        <taxon>Pezizomycotina</taxon>
        <taxon>Sordariomycetes</taxon>
        <taxon>Hypocreomycetidae</taxon>
        <taxon>Glomerellales</taxon>
        <taxon>Plectosphaerellaceae</taxon>
        <taxon>Sodiomyces</taxon>
    </lineage>
</organism>
<evidence type="ECO:0000313" key="3">
    <source>
        <dbReference type="Proteomes" id="UP000272025"/>
    </source>
</evidence>
<dbReference type="EMBL" id="ML119051">
    <property type="protein sequence ID" value="ROT41897.1"/>
    <property type="molecule type" value="Genomic_DNA"/>
</dbReference>
<proteinExistence type="predicted"/>